<keyword evidence="3" id="KW-1185">Reference proteome</keyword>
<evidence type="ECO:0000256" key="1">
    <source>
        <dbReference type="SAM" id="MobiDB-lite"/>
    </source>
</evidence>
<gene>
    <name evidence="2" type="ORF">FIBSPDRAFT_990213</name>
</gene>
<sequence>KDAYEDVKHHQSNCKVNHTEIRVLEDAGWVNPNLMERKAGDARARCARGHRGQWICCPTRARSGRRRRVDRAPPLLGRRAHAPALAEDALGGRARGRLRQGARQRVVPRGYPHLRD</sequence>
<dbReference type="AlphaFoldDB" id="A0A166WLU7"/>
<feature type="non-terminal residue" evidence="2">
    <location>
        <position position="1"/>
    </location>
</feature>
<accession>A0A166WLU7</accession>
<reference evidence="2 3" key="1">
    <citation type="journal article" date="2016" name="Mol. Biol. Evol.">
        <title>Comparative Genomics of Early-Diverging Mushroom-Forming Fungi Provides Insights into the Origins of Lignocellulose Decay Capabilities.</title>
        <authorList>
            <person name="Nagy L.G."/>
            <person name="Riley R."/>
            <person name="Tritt A."/>
            <person name="Adam C."/>
            <person name="Daum C."/>
            <person name="Floudas D."/>
            <person name="Sun H."/>
            <person name="Yadav J.S."/>
            <person name="Pangilinan J."/>
            <person name="Larsson K.H."/>
            <person name="Matsuura K."/>
            <person name="Barry K."/>
            <person name="Labutti K."/>
            <person name="Kuo R."/>
            <person name="Ohm R.A."/>
            <person name="Bhattacharya S.S."/>
            <person name="Shirouzu T."/>
            <person name="Yoshinaga Y."/>
            <person name="Martin F.M."/>
            <person name="Grigoriev I.V."/>
            <person name="Hibbett D.S."/>
        </authorList>
    </citation>
    <scope>NUCLEOTIDE SEQUENCE [LARGE SCALE GENOMIC DNA]</scope>
    <source>
        <strain evidence="2 3">CBS 109695</strain>
    </source>
</reference>
<feature type="region of interest" description="Disordered" evidence="1">
    <location>
        <begin position="91"/>
        <end position="116"/>
    </location>
</feature>
<proteinExistence type="predicted"/>
<organism evidence="2 3">
    <name type="scientific">Athelia psychrophila</name>
    <dbReference type="NCBI Taxonomy" id="1759441"/>
    <lineage>
        <taxon>Eukaryota</taxon>
        <taxon>Fungi</taxon>
        <taxon>Dikarya</taxon>
        <taxon>Basidiomycota</taxon>
        <taxon>Agaricomycotina</taxon>
        <taxon>Agaricomycetes</taxon>
        <taxon>Agaricomycetidae</taxon>
        <taxon>Atheliales</taxon>
        <taxon>Atheliaceae</taxon>
        <taxon>Athelia</taxon>
    </lineage>
</organism>
<dbReference type="Proteomes" id="UP000076532">
    <property type="component" value="Unassembled WGS sequence"/>
</dbReference>
<name>A0A166WLU7_9AGAM</name>
<dbReference type="EMBL" id="KV417481">
    <property type="protein sequence ID" value="KZP33889.1"/>
    <property type="molecule type" value="Genomic_DNA"/>
</dbReference>
<feature type="non-terminal residue" evidence="2">
    <location>
        <position position="116"/>
    </location>
</feature>
<protein>
    <submittedName>
        <fullName evidence="2">Uncharacterized protein</fullName>
    </submittedName>
</protein>
<evidence type="ECO:0000313" key="2">
    <source>
        <dbReference type="EMBL" id="KZP33889.1"/>
    </source>
</evidence>
<evidence type="ECO:0000313" key="3">
    <source>
        <dbReference type="Proteomes" id="UP000076532"/>
    </source>
</evidence>